<evidence type="ECO:0000313" key="2">
    <source>
        <dbReference type="Proteomes" id="UP000199532"/>
    </source>
</evidence>
<proteinExistence type="predicted"/>
<dbReference type="AlphaFoldDB" id="A0A1H6US35"/>
<organism evidence="1 2">
    <name type="scientific">Dyadobacter koreensis</name>
    <dbReference type="NCBI Taxonomy" id="408657"/>
    <lineage>
        <taxon>Bacteria</taxon>
        <taxon>Pseudomonadati</taxon>
        <taxon>Bacteroidota</taxon>
        <taxon>Cytophagia</taxon>
        <taxon>Cytophagales</taxon>
        <taxon>Spirosomataceae</taxon>
        <taxon>Dyadobacter</taxon>
    </lineage>
</organism>
<evidence type="ECO:0000313" key="1">
    <source>
        <dbReference type="EMBL" id="SEI92537.1"/>
    </source>
</evidence>
<reference evidence="1 2" key="1">
    <citation type="submission" date="2016-10" db="EMBL/GenBank/DDBJ databases">
        <authorList>
            <person name="de Groot N.N."/>
        </authorList>
    </citation>
    <scope>NUCLEOTIDE SEQUENCE [LARGE SCALE GENOMIC DNA]</scope>
    <source>
        <strain evidence="1 2">DSM 19938</strain>
    </source>
</reference>
<protein>
    <submittedName>
        <fullName evidence="1">Uncharacterized protein</fullName>
    </submittedName>
</protein>
<gene>
    <name evidence="1" type="ORF">SAMN04487995_2578</name>
</gene>
<name>A0A1H6US35_9BACT</name>
<accession>A0A1H6US35</accession>
<sequence length="47" mass="5542">MVSYLNERVFNFSNQIQTSELNRCKSKDYPVSSKVNSPKQNFKMIIK</sequence>
<dbReference type="Proteomes" id="UP000199532">
    <property type="component" value="Unassembled WGS sequence"/>
</dbReference>
<keyword evidence="2" id="KW-1185">Reference proteome</keyword>
<dbReference type="EMBL" id="FNXY01000004">
    <property type="protein sequence ID" value="SEI92537.1"/>
    <property type="molecule type" value="Genomic_DNA"/>
</dbReference>